<evidence type="ECO:0000256" key="5">
    <source>
        <dbReference type="ARBA" id="ARBA00023242"/>
    </source>
</evidence>
<dbReference type="GO" id="GO:0003677">
    <property type="term" value="F:DNA binding"/>
    <property type="evidence" value="ECO:0007669"/>
    <property type="project" value="UniProtKB-KW"/>
</dbReference>
<proteinExistence type="inferred from homology"/>
<protein>
    <recommendedName>
        <fullName evidence="8">AP2/ERF domain-containing protein</fullName>
    </recommendedName>
</protein>
<evidence type="ECO:0000259" key="8">
    <source>
        <dbReference type="PROSITE" id="PS51032"/>
    </source>
</evidence>
<dbReference type="FunFam" id="3.30.730.10:FF:000005">
    <property type="entry name" value="ethylene-responsive transcription factor RAP2-11"/>
    <property type="match status" value="1"/>
</dbReference>
<keyword evidence="11" id="KW-1185">Reference proteome</keyword>
<dbReference type="Proteomes" id="UP000077755">
    <property type="component" value="Chromosome 5"/>
</dbReference>
<dbReference type="SMART" id="SM00380">
    <property type="entry name" value="AP2"/>
    <property type="match status" value="1"/>
</dbReference>
<dbReference type="SUPFAM" id="SSF54171">
    <property type="entry name" value="DNA-binding domain"/>
    <property type="match status" value="1"/>
</dbReference>
<evidence type="ECO:0000313" key="10">
    <source>
        <dbReference type="EMBL" id="WOH02195.1"/>
    </source>
</evidence>
<keyword evidence="3" id="KW-0238">DNA-binding</keyword>
<keyword evidence="5" id="KW-0539">Nucleus</keyword>
<keyword evidence="4" id="KW-0804">Transcription</keyword>
<evidence type="ECO:0000256" key="7">
    <source>
        <dbReference type="SAM" id="MobiDB-lite"/>
    </source>
</evidence>
<gene>
    <name evidence="9" type="ORF">DCAR_018870</name>
    <name evidence="10" type="ORF">DCAR_0521584</name>
</gene>
<dbReference type="PANTHER" id="PTHR31194">
    <property type="entry name" value="SHN SHINE , DNA BINDING / TRANSCRIPTION FACTOR"/>
    <property type="match status" value="1"/>
</dbReference>
<comment type="subcellular location">
    <subcellularLocation>
        <location evidence="1">Nucleus</location>
    </subcellularLocation>
</comment>
<dbReference type="PRINTS" id="PR00367">
    <property type="entry name" value="ETHRSPELEMNT"/>
</dbReference>
<evidence type="ECO:0000256" key="1">
    <source>
        <dbReference type="ARBA" id="ARBA00004123"/>
    </source>
</evidence>
<dbReference type="InterPro" id="IPR036955">
    <property type="entry name" value="AP2/ERF_dom_sf"/>
</dbReference>
<dbReference type="GO" id="GO:0003700">
    <property type="term" value="F:DNA-binding transcription factor activity"/>
    <property type="evidence" value="ECO:0007669"/>
    <property type="project" value="InterPro"/>
</dbReference>
<dbReference type="Gene3D" id="3.30.730.10">
    <property type="entry name" value="AP2/ERF domain"/>
    <property type="match status" value="1"/>
</dbReference>
<organism evidence="9">
    <name type="scientific">Daucus carota subsp. sativus</name>
    <name type="common">Carrot</name>
    <dbReference type="NCBI Taxonomy" id="79200"/>
    <lineage>
        <taxon>Eukaryota</taxon>
        <taxon>Viridiplantae</taxon>
        <taxon>Streptophyta</taxon>
        <taxon>Embryophyta</taxon>
        <taxon>Tracheophyta</taxon>
        <taxon>Spermatophyta</taxon>
        <taxon>Magnoliopsida</taxon>
        <taxon>eudicotyledons</taxon>
        <taxon>Gunneridae</taxon>
        <taxon>Pentapetalae</taxon>
        <taxon>asterids</taxon>
        <taxon>campanulids</taxon>
        <taxon>Apiales</taxon>
        <taxon>Apiaceae</taxon>
        <taxon>Apioideae</taxon>
        <taxon>Scandiceae</taxon>
        <taxon>Daucinae</taxon>
        <taxon>Daucus</taxon>
        <taxon>Daucus sect. Daucus</taxon>
    </lineage>
</organism>
<dbReference type="InterPro" id="IPR050913">
    <property type="entry name" value="AP2/ERF_ERF"/>
</dbReference>
<sequence length="405" mass="44060">MAHDSASGSGSKAAGGGGMGQPSNGPEGLRGRKKSATSRGHHRFVGVRQRPSGRWVAEIKDSLQKVRLWLGTFDTAEDAARAYDDAARALRGANARTNFEHPQSLARNSLPEHAEPFSFEQACGKHEAEEGLLGALKAKLYDGNNLRSLICPQLNSTTSLPALQQQQQSSHAVAVSQQKNHVAKRDHQSMSAPFVGTPAKATANIGSSLNQLMLPSGFEQSHKQIDNSFLPNGPIDFMAIHEQQFGGMKWQNQGTDITSAMVWQQQSNYMPWQAASDLNMHIPQDQNAFFGDSPTLPWQFSGASTQSAMIDQHMSHYTDSNYFNNQLLNGNKMNGKMDMMSEYIPVTYGVADQVVNEAELTVCGGVSTIWSPDQQFTTGWATNGNGGVNVSNNWEQLLYASSVLG</sequence>
<dbReference type="Pfam" id="PF00847">
    <property type="entry name" value="AP2"/>
    <property type="match status" value="1"/>
</dbReference>
<feature type="region of interest" description="Disordered" evidence="7">
    <location>
        <begin position="1"/>
        <end position="49"/>
    </location>
</feature>
<dbReference type="STRING" id="79200.A0A164ZAS7"/>
<dbReference type="AlphaFoldDB" id="A0A164ZAS7"/>
<dbReference type="CDD" id="cd00018">
    <property type="entry name" value="AP2"/>
    <property type="match status" value="1"/>
</dbReference>
<feature type="domain" description="AP2/ERF" evidence="8">
    <location>
        <begin position="43"/>
        <end position="100"/>
    </location>
</feature>
<evidence type="ECO:0000256" key="6">
    <source>
        <dbReference type="ARBA" id="ARBA00024343"/>
    </source>
</evidence>
<dbReference type="PROSITE" id="PS51032">
    <property type="entry name" value="AP2_ERF"/>
    <property type="match status" value="1"/>
</dbReference>
<reference evidence="9" key="1">
    <citation type="journal article" date="2016" name="Nat. Genet.">
        <title>A high-quality carrot genome assembly provides new insights into carotenoid accumulation and asterid genome evolution.</title>
        <authorList>
            <person name="Iorizzo M."/>
            <person name="Ellison S."/>
            <person name="Senalik D."/>
            <person name="Zeng P."/>
            <person name="Satapoomin P."/>
            <person name="Huang J."/>
            <person name="Bowman M."/>
            <person name="Iovene M."/>
            <person name="Sanseverino W."/>
            <person name="Cavagnaro P."/>
            <person name="Yildiz M."/>
            <person name="Macko-Podgorni A."/>
            <person name="Moranska E."/>
            <person name="Grzebelus E."/>
            <person name="Grzebelus D."/>
            <person name="Ashrafi H."/>
            <person name="Zheng Z."/>
            <person name="Cheng S."/>
            <person name="Spooner D."/>
            <person name="Van Deynze A."/>
            <person name="Simon P."/>
        </authorList>
    </citation>
    <scope>NUCLEOTIDE SEQUENCE [LARGE SCALE GENOMIC DNA]</scope>
    <source>
        <tissue evidence="9">Leaf</tissue>
    </source>
</reference>
<dbReference type="Gramene" id="KZM95628">
    <property type="protein sequence ID" value="KZM95628"/>
    <property type="gene ID" value="DCAR_018870"/>
</dbReference>
<dbReference type="InterPro" id="IPR001471">
    <property type="entry name" value="AP2/ERF_dom"/>
</dbReference>
<name>A0A164ZAS7_DAUCS</name>
<evidence type="ECO:0000256" key="3">
    <source>
        <dbReference type="ARBA" id="ARBA00023125"/>
    </source>
</evidence>
<feature type="compositionally biased region" description="Low complexity" evidence="7">
    <location>
        <begin position="1"/>
        <end position="12"/>
    </location>
</feature>
<dbReference type="EMBL" id="LNRQ01000005">
    <property type="protein sequence ID" value="KZM95628.1"/>
    <property type="molecule type" value="Genomic_DNA"/>
</dbReference>
<dbReference type="InterPro" id="IPR016177">
    <property type="entry name" value="DNA-bd_dom_sf"/>
</dbReference>
<comment type="similarity">
    <text evidence="6">Belongs to the AP2/ERF transcription factor family. ERF subfamily.</text>
</comment>
<dbReference type="EMBL" id="CP093347">
    <property type="protein sequence ID" value="WOH02195.1"/>
    <property type="molecule type" value="Genomic_DNA"/>
</dbReference>
<accession>A0A164ZAS7</accession>
<dbReference type="GO" id="GO:0005634">
    <property type="term" value="C:nucleus"/>
    <property type="evidence" value="ECO:0007669"/>
    <property type="project" value="UniProtKB-SubCell"/>
</dbReference>
<dbReference type="PANTHER" id="PTHR31194:SF189">
    <property type="entry name" value="AP2_ERF DOMAIN-CONTAINING PROTEIN"/>
    <property type="match status" value="1"/>
</dbReference>
<reference evidence="10" key="2">
    <citation type="submission" date="2022-03" db="EMBL/GenBank/DDBJ databases">
        <title>Draft title - Genomic analysis of global carrot germplasm unveils the trajectory of domestication and the origin of high carotenoid orange carrot.</title>
        <authorList>
            <person name="Iorizzo M."/>
            <person name="Ellison S."/>
            <person name="Senalik D."/>
            <person name="Macko-Podgorni A."/>
            <person name="Grzebelus D."/>
            <person name="Bostan H."/>
            <person name="Rolling W."/>
            <person name="Curaba J."/>
            <person name="Simon P."/>
        </authorList>
    </citation>
    <scope>NUCLEOTIDE SEQUENCE</scope>
    <source>
        <tissue evidence="10">Leaf</tissue>
    </source>
</reference>
<evidence type="ECO:0000313" key="9">
    <source>
        <dbReference type="EMBL" id="KZM95628.1"/>
    </source>
</evidence>
<evidence type="ECO:0000256" key="2">
    <source>
        <dbReference type="ARBA" id="ARBA00023015"/>
    </source>
</evidence>
<keyword evidence="2" id="KW-0805">Transcription regulation</keyword>
<feature type="compositionally biased region" description="Basic residues" evidence="7">
    <location>
        <begin position="31"/>
        <end position="45"/>
    </location>
</feature>
<evidence type="ECO:0000256" key="4">
    <source>
        <dbReference type="ARBA" id="ARBA00023163"/>
    </source>
</evidence>
<evidence type="ECO:0000313" key="11">
    <source>
        <dbReference type="Proteomes" id="UP000077755"/>
    </source>
</evidence>